<evidence type="ECO:0000256" key="13">
    <source>
        <dbReference type="ARBA" id="ARBA00023209"/>
    </source>
</evidence>
<accession>A0A917NLI8</accession>
<dbReference type="PANTHER" id="PTHR34299">
    <property type="entry name" value="DIACYLGLYCEROL KINASE"/>
    <property type="match status" value="1"/>
</dbReference>
<evidence type="ECO:0000256" key="19">
    <source>
        <dbReference type="SAM" id="Phobius"/>
    </source>
</evidence>
<dbReference type="Pfam" id="PF01219">
    <property type="entry name" value="DAGK_prokar"/>
    <property type="match status" value="1"/>
</dbReference>
<reference evidence="20" key="1">
    <citation type="journal article" date="2014" name="Int. J. Syst. Evol. Microbiol.">
        <title>Complete genome sequence of Corynebacterium casei LMG S-19264T (=DSM 44701T), isolated from a smear-ripened cheese.</title>
        <authorList>
            <consortium name="US DOE Joint Genome Institute (JGI-PGF)"/>
            <person name="Walter F."/>
            <person name="Albersmeier A."/>
            <person name="Kalinowski J."/>
            <person name="Ruckert C."/>
        </authorList>
    </citation>
    <scope>NUCLEOTIDE SEQUENCE</scope>
    <source>
        <strain evidence="20">JCM 18487</strain>
    </source>
</reference>
<keyword evidence="4" id="KW-0444">Lipid biosynthesis</keyword>
<organism evidence="20 21">
    <name type="scientific">Alicyclobacillus cellulosilyticus</name>
    <dbReference type="NCBI Taxonomy" id="1003997"/>
    <lineage>
        <taxon>Bacteria</taxon>
        <taxon>Bacillati</taxon>
        <taxon>Bacillota</taxon>
        <taxon>Bacilli</taxon>
        <taxon>Bacillales</taxon>
        <taxon>Alicyclobacillaceae</taxon>
        <taxon>Alicyclobacillus</taxon>
    </lineage>
</organism>
<keyword evidence="10 19" id="KW-1133">Transmembrane helix</keyword>
<dbReference type="GO" id="GO:0008654">
    <property type="term" value="P:phospholipid biosynthetic process"/>
    <property type="evidence" value="ECO:0007669"/>
    <property type="project" value="UniProtKB-KW"/>
</dbReference>
<evidence type="ECO:0000256" key="14">
    <source>
        <dbReference type="ARBA" id="ARBA00023264"/>
    </source>
</evidence>
<evidence type="ECO:0000256" key="18">
    <source>
        <dbReference type="PIRSR" id="PIRSR600829-4"/>
    </source>
</evidence>
<evidence type="ECO:0000256" key="7">
    <source>
        <dbReference type="ARBA" id="ARBA00022741"/>
    </source>
</evidence>
<sequence>MSRRGARPRAGTAHTLRAAFRHAWTGVCETLASERNMRIHSAAAAAMFLFMLVVRPPLPDVVLVIATSAVVMGAEQLNTAVELLTDEVCAGEVTDWARRVKDAAAGAVLLTSGGAAAVGLYILAHAWPWHWRLFSAVHVFGAAASAVCLAGLGIVWVYVWRRKEKEATSWKKQDFDPGSQP</sequence>
<feature type="binding site" evidence="17">
    <location>
        <position position="34"/>
    </location>
    <ligand>
        <name>ATP</name>
        <dbReference type="ChEBI" id="CHEBI:30616"/>
    </ligand>
</feature>
<dbReference type="InterPro" id="IPR000829">
    <property type="entry name" value="DAGK"/>
</dbReference>
<evidence type="ECO:0008006" key="22">
    <source>
        <dbReference type="Google" id="ProtNLM"/>
    </source>
</evidence>
<feature type="binding site" evidence="18">
    <location>
        <position position="34"/>
    </location>
    <ligand>
        <name>a divalent metal cation</name>
        <dbReference type="ChEBI" id="CHEBI:60240"/>
    </ligand>
</feature>
<evidence type="ECO:0000313" key="20">
    <source>
        <dbReference type="EMBL" id="GGJ09262.1"/>
    </source>
</evidence>
<dbReference type="EMBL" id="BMOY01000028">
    <property type="protein sequence ID" value="GGJ09262.1"/>
    <property type="molecule type" value="Genomic_DNA"/>
</dbReference>
<comment type="caution">
    <text evidence="20">The sequence shown here is derived from an EMBL/GenBank/DDBJ whole genome shotgun (WGS) entry which is preliminary data.</text>
</comment>
<evidence type="ECO:0000256" key="1">
    <source>
        <dbReference type="ARBA" id="ARBA00004651"/>
    </source>
</evidence>
<keyword evidence="5" id="KW-0808">Transferase</keyword>
<keyword evidence="8" id="KW-0418">Kinase</keyword>
<keyword evidence="6 19" id="KW-0812">Transmembrane</keyword>
<feature type="transmembrane region" description="Helical" evidence="19">
    <location>
        <begin position="103"/>
        <end position="124"/>
    </location>
</feature>
<keyword evidence="18" id="KW-0479">Metal-binding</keyword>
<dbReference type="RefSeq" id="WP_188882549.1">
    <property type="nucleotide sequence ID" value="NZ_BMOY01000028.1"/>
</dbReference>
<feature type="transmembrane region" description="Helical" evidence="19">
    <location>
        <begin position="136"/>
        <end position="159"/>
    </location>
</feature>
<evidence type="ECO:0000256" key="4">
    <source>
        <dbReference type="ARBA" id="ARBA00022516"/>
    </source>
</evidence>
<dbReference type="GO" id="GO:0005524">
    <property type="term" value="F:ATP binding"/>
    <property type="evidence" value="ECO:0007669"/>
    <property type="project" value="UniProtKB-KW"/>
</dbReference>
<feature type="binding site" evidence="17">
    <location>
        <position position="82"/>
    </location>
    <ligand>
        <name>ATP</name>
        <dbReference type="ChEBI" id="CHEBI:30616"/>
    </ligand>
</feature>
<dbReference type="Gene3D" id="1.10.287.3610">
    <property type="match status" value="1"/>
</dbReference>
<reference evidence="20" key="2">
    <citation type="submission" date="2020-09" db="EMBL/GenBank/DDBJ databases">
        <authorList>
            <person name="Sun Q."/>
            <person name="Ohkuma M."/>
        </authorList>
    </citation>
    <scope>NUCLEOTIDE SEQUENCE</scope>
    <source>
        <strain evidence="20">JCM 18487</strain>
    </source>
</reference>
<keyword evidence="12 19" id="KW-0472">Membrane</keyword>
<evidence type="ECO:0000256" key="15">
    <source>
        <dbReference type="PIRSR" id="PIRSR600829-1"/>
    </source>
</evidence>
<comment type="similarity">
    <text evidence="2">Belongs to the bacterial diacylglycerol kinase family.</text>
</comment>
<evidence type="ECO:0000313" key="21">
    <source>
        <dbReference type="Proteomes" id="UP000637695"/>
    </source>
</evidence>
<feature type="active site" description="Proton acceptor" evidence="15">
    <location>
        <position position="75"/>
    </location>
</feature>
<comment type="cofactor">
    <cofactor evidence="18">
        <name>Mg(2+)</name>
        <dbReference type="ChEBI" id="CHEBI:18420"/>
    </cofactor>
    <text evidence="18">Mn(2+), Zn(2+), Cd(2+) and Co(2+) support activity to lesser extents.</text>
</comment>
<evidence type="ECO:0000256" key="10">
    <source>
        <dbReference type="ARBA" id="ARBA00022989"/>
    </source>
</evidence>
<keyword evidence="11" id="KW-0443">Lipid metabolism</keyword>
<feature type="binding site" evidence="18">
    <location>
        <position position="82"/>
    </location>
    <ligand>
        <name>a divalent metal cation</name>
        <dbReference type="ChEBI" id="CHEBI:60240"/>
    </ligand>
</feature>
<dbReference type="CDD" id="cd14263">
    <property type="entry name" value="DAGK_IM_like"/>
    <property type="match status" value="1"/>
</dbReference>
<keyword evidence="18" id="KW-0460">Magnesium</keyword>
<keyword evidence="9 17" id="KW-0067">ATP-binding</keyword>
<feature type="binding site" evidence="17">
    <location>
        <begin position="101"/>
        <end position="102"/>
    </location>
    <ligand>
        <name>ATP</name>
        <dbReference type="ChEBI" id="CHEBI:30616"/>
    </ligand>
</feature>
<dbReference type="InterPro" id="IPR036945">
    <property type="entry name" value="DAGK_sf"/>
</dbReference>
<dbReference type="PANTHER" id="PTHR34299:SF1">
    <property type="entry name" value="DIACYLGLYCEROL KINASE"/>
    <property type="match status" value="1"/>
</dbReference>
<keyword evidence="13" id="KW-0594">Phospholipid biosynthesis</keyword>
<comment type="subcellular location">
    <subcellularLocation>
        <location evidence="1">Cell membrane</location>
        <topology evidence="1">Multi-pass membrane protein</topology>
    </subcellularLocation>
</comment>
<gene>
    <name evidence="20" type="ORF">GCM10010885_17920</name>
</gene>
<dbReference type="Proteomes" id="UP000637695">
    <property type="component" value="Unassembled WGS sequence"/>
</dbReference>
<dbReference type="GO" id="GO:0016301">
    <property type="term" value="F:kinase activity"/>
    <property type="evidence" value="ECO:0007669"/>
    <property type="project" value="UniProtKB-KW"/>
</dbReference>
<evidence type="ECO:0000256" key="3">
    <source>
        <dbReference type="ARBA" id="ARBA00022475"/>
    </source>
</evidence>
<evidence type="ECO:0000256" key="6">
    <source>
        <dbReference type="ARBA" id="ARBA00022692"/>
    </source>
</evidence>
<dbReference type="AlphaFoldDB" id="A0A917NLI8"/>
<protein>
    <recommendedName>
        <fullName evidence="22">Diacylglycerol kinase</fullName>
    </recommendedName>
</protein>
<proteinExistence type="inferred from homology"/>
<dbReference type="GO" id="GO:0046872">
    <property type="term" value="F:metal ion binding"/>
    <property type="evidence" value="ECO:0007669"/>
    <property type="project" value="UniProtKB-KW"/>
</dbReference>
<evidence type="ECO:0000256" key="17">
    <source>
        <dbReference type="PIRSR" id="PIRSR600829-3"/>
    </source>
</evidence>
<name>A0A917NLI8_9BACL</name>
<keyword evidence="14" id="KW-1208">Phospholipid metabolism</keyword>
<evidence type="ECO:0000256" key="5">
    <source>
        <dbReference type="ARBA" id="ARBA00022679"/>
    </source>
</evidence>
<evidence type="ECO:0000256" key="12">
    <source>
        <dbReference type="ARBA" id="ARBA00023136"/>
    </source>
</evidence>
<dbReference type="GO" id="GO:0005886">
    <property type="term" value="C:plasma membrane"/>
    <property type="evidence" value="ECO:0007669"/>
    <property type="project" value="UniProtKB-SubCell"/>
</dbReference>
<evidence type="ECO:0000256" key="11">
    <source>
        <dbReference type="ARBA" id="ARBA00023098"/>
    </source>
</evidence>
<feature type="binding site" evidence="16">
    <location>
        <position position="75"/>
    </location>
    <ligand>
        <name>substrate</name>
    </ligand>
</feature>
<keyword evidence="7 17" id="KW-0547">Nucleotide-binding</keyword>
<feature type="binding site" evidence="16">
    <location>
        <begin position="19"/>
        <end position="24"/>
    </location>
    <ligand>
        <name>substrate</name>
    </ligand>
</feature>
<evidence type="ECO:0000256" key="8">
    <source>
        <dbReference type="ARBA" id="ARBA00022777"/>
    </source>
</evidence>
<evidence type="ECO:0000256" key="2">
    <source>
        <dbReference type="ARBA" id="ARBA00005967"/>
    </source>
</evidence>
<keyword evidence="3" id="KW-1003">Cell membrane</keyword>
<evidence type="ECO:0000256" key="9">
    <source>
        <dbReference type="ARBA" id="ARBA00022840"/>
    </source>
</evidence>
<keyword evidence="21" id="KW-1185">Reference proteome</keyword>
<evidence type="ECO:0000256" key="16">
    <source>
        <dbReference type="PIRSR" id="PIRSR600829-2"/>
    </source>
</evidence>